<accession>A0A7W8BX24</accession>
<organism evidence="12 13">
    <name type="scientific">Streptomyces griseoloalbus</name>
    <dbReference type="NCBI Taxonomy" id="67303"/>
    <lineage>
        <taxon>Bacteria</taxon>
        <taxon>Bacillati</taxon>
        <taxon>Actinomycetota</taxon>
        <taxon>Actinomycetes</taxon>
        <taxon>Kitasatosporales</taxon>
        <taxon>Streptomycetaceae</taxon>
        <taxon>Streptomyces</taxon>
    </lineage>
</organism>
<keyword evidence="6 10" id="KW-0812">Transmembrane</keyword>
<evidence type="ECO:0000256" key="3">
    <source>
        <dbReference type="ARBA" id="ARBA00022448"/>
    </source>
</evidence>
<dbReference type="InterPro" id="IPR005828">
    <property type="entry name" value="MFS_sugar_transport-like"/>
</dbReference>
<comment type="caution">
    <text evidence="12">The sequence shown here is derived from an EMBL/GenBank/DDBJ whole genome shotgun (WGS) entry which is preliminary data.</text>
</comment>
<keyword evidence="13" id="KW-1185">Reference proteome</keyword>
<feature type="transmembrane region" description="Helical" evidence="10">
    <location>
        <begin position="23"/>
        <end position="46"/>
    </location>
</feature>
<evidence type="ECO:0000256" key="9">
    <source>
        <dbReference type="RuleBase" id="RU003346"/>
    </source>
</evidence>
<dbReference type="PROSITE" id="PS00217">
    <property type="entry name" value="SUGAR_TRANSPORT_2"/>
    <property type="match status" value="1"/>
</dbReference>
<feature type="transmembrane region" description="Helical" evidence="10">
    <location>
        <begin position="152"/>
        <end position="174"/>
    </location>
</feature>
<evidence type="ECO:0000313" key="12">
    <source>
        <dbReference type="EMBL" id="MBB5129284.1"/>
    </source>
</evidence>
<feature type="transmembrane region" description="Helical" evidence="10">
    <location>
        <begin position="94"/>
        <end position="113"/>
    </location>
</feature>
<dbReference type="InterPro" id="IPR003663">
    <property type="entry name" value="Sugar/inositol_transpt"/>
</dbReference>
<name>A0A7W8BX24_9ACTN</name>
<keyword evidence="7 10" id="KW-1133">Transmembrane helix</keyword>
<feature type="transmembrane region" description="Helical" evidence="10">
    <location>
        <begin position="180"/>
        <end position="201"/>
    </location>
</feature>
<sequence length="473" mass="49340">MPELTTKPGPTEAPVDDQRKAPAMVYAVAAVSALGGLLFGYDTGIISGALLHLREDLDLSSREQEVVVGVILLGAMAGALLAGRLAVRHGRRKVVIAVAVVFAVGAAAAAVAPGVGSLIAARFVLGLAVGGASNMVPVYIAEAAPARIRGRLMVLFQLMVACGQLIAYLCGWALSGSGGWRTMFALAVLPAVALCVGMLFLPESPRWLVERGRREEAVTVLARLRPAGTDVGREIDEITEVATATPTGGWRDLRQRWMRPALLVAVGIAAFSQLTGINAVVYYAPTILVDAGFGDSAALLTGVGIGVMLVAAGVIGAIAVDRVGRRRTMLWFLPGSGLAMAIMALAFLGPEGSAAQRWTVIVALFAYILFNGIGIQAVVWLIGPEIVPLRVRGPATSLATVTVWGVDLLIAVTALTAIQAIGRSGTFFVYALMNAACIAFVAAKVPETRGKSLESIERALHRGGSFRKALDDS</sequence>
<evidence type="ECO:0000256" key="8">
    <source>
        <dbReference type="ARBA" id="ARBA00023136"/>
    </source>
</evidence>
<proteinExistence type="inferred from homology"/>
<dbReference type="PANTHER" id="PTHR48020:SF12">
    <property type="entry name" value="PROTON MYO-INOSITOL COTRANSPORTER"/>
    <property type="match status" value="1"/>
</dbReference>
<evidence type="ECO:0000256" key="1">
    <source>
        <dbReference type="ARBA" id="ARBA00004651"/>
    </source>
</evidence>
<keyword evidence="8 10" id="KW-0472">Membrane</keyword>
<dbReference type="InterPro" id="IPR005829">
    <property type="entry name" value="Sugar_transporter_CS"/>
</dbReference>
<dbReference type="GO" id="GO:0005886">
    <property type="term" value="C:plasma membrane"/>
    <property type="evidence" value="ECO:0007669"/>
    <property type="project" value="UniProtKB-SubCell"/>
</dbReference>
<dbReference type="FunFam" id="1.20.1250.20:FF:000218">
    <property type="entry name" value="facilitated trehalose transporter Tret1"/>
    <property type="match status" value="1"/>
</dbReference>
<feature type="transmembrane region" description="Helical" evidence="10">
    <location>
        <begin position="261"/>
        <end position="284"/>
    </location>
</feature>
<dbReference type="InterPro" id="IPR036259">
    <property type="entry name" value="MFS_trans_sf"/>
</dbReference>
<evidence type="ECO:0000259" key="11">
    <source>
        <dbReference type="PROSITE" id="PS50850"/>
    </source>
</evidence>
<keyword evidence="5" id="KW-0762">Sugar transport</keyword>
<feature type="transmembrane region" description="Helical" evidence="10">
    <location>
        <begin position="427"/>
        <end position="445"/>
    </location>
</feature>
<reference evidence="12 13" key="1">
    <citation type="submission" date="2020-08" db="EMBL/GenBank/DDBJ databases">
        <title>Genomic Encyclopedia of Type Strains, Phase III (KMG-III): the genomes of soil and plant-associated and newly described type strains.</title>
        <authorList>
            <person name="Whitman W."/>
        </authorList>
    </citation>
    <scope>NUCLEOTIDE SEQUENCE [LARGE SCALE GENOMIC DNA]</scope>
    <source>
        <strain evidence="12 13">CECT 3226</strain>
    </source>
</reference>
<feature type="transmembrane region" description="Helical" evidence="10">
    <location>
        <begin position="119"/>
        <end position="140"/>
    </location>
</feature>
<dbReference type="PROSITE" id="PS50850">
    <property type="entry name" value="MFS"/>
    <property type="match status" value="1"/>
</dbReference>
<gene>
    <name evidence="12" type="ORF">FHS32_006069</name>
</gene>
<dbReference type="NCBIfam" id="TIGR00879">
    <property type="entry name" value="SP"/>
    <property type="match status" value="1"/>
</dbReference>
<feature type="transmembrane region" description="Helical" evidence="10">
    <location>
        <begin position="296"/>
        <end position="318"/>
    </location>
</feature>
<dbReference type="PRINTS" id="PR00171">
    <property type="entry name" value="SUGRTRNSPORT"/>
</dbReference>
<evidence type="ECO:0000256" key="2">
    <source>
        <dbReference type="ARBA" id="ARBA00010992"/>
    </source>
</evidence>
<keyword evidence="3 9" id="KW-0813">Transport</keyword>
<comment type="similarity">
    <text evidence="2 9">Belongs to the major facilitator superfamily. Sugar transporter (TC 2.A.1.1) family.</text>
</comment>
<feature type="transmembrane region" description="Helical" evidence="10">
    <location>
        <begin position="66"/>
        <end position="87"/>
    </location>
</feature>
<dbReference type="Proteomes" id="UP000568022">
    <property type="component" value="Unassembled WGS sequence"/>
</dbReference>
<dbReference type="InterPro" id="IPR020846">
    <property type="entry name" value="MFS_dom"/>
</dbReference>
<dbReference type="PANTHER" id="PTHR48020">
    <property type="entry name" value="PROTON MYO-INOSITOL COTRANSPORTER"/>
    <property type="match status" value="1"/>
</dbReference>
<dbReference type="AlphaFoldDB" id="A0A7W8BX24"/>
<evidence type="ECO:0000256" key="5">
    <source>
        <dbReference type="ARBA" id="ARBA00022597"/>
    </source>
</evidence>
<evidence type="ECO:0000256" key="6">
    <source>
        <dbReference type="ARBA" id="ARBA00022692"/>
    </source>
</evidence>
<comment type="subcellular location">
    <subcellularLocation>
        <location evidence="1">Cell membrane</location>
        <topology evidence="1">Multi-pass membrane protein</topology>
    </subcellularLocation>
</comment>
<dbReference type="Pfam" id="PF00083">
    <property type="entry name" value="Sugar_tr"/>
    <property type="match status" value="1"/>
</dbReference>
<dbReference type="InterPro" id="IPR050814">
    <property type="entry name" value="Myo-inositol_Transporter"/>
</dbReference>
<dbReference type="Gene3D" id="1.20.1250.20">
    <property type="entry name" value="MFS general substrate transporter like domains"/>
    <property type="match status" value="1"/>
</dbReference>
<feature type="transmembrane region" description="Helical" evidence="10">
    <location>
        <begin position="360"/>
        <end position="383"/>
    </location>
</feature>
<evidence type="ECO:0000256" key="7">
    <source>
        <dbReference type="ARBA" id="ARBA00022989"/>
    </source>
</evidence>
<feature type="domain" description="Major facilitator superfamily (MFS) profile" evidence="11">
    <location>
        <begin position="28"/>
        <end position="449"/>
    </location>
</feature>
<evidence type="ECO:0000256" key="10">
    <source>
        <dbReference type="SAM" id="Phobius"/>
    </source>
</evidence>
<dbReference type="EMBL" id="JACHJE010000017">
    <property type="protein sequence ID" value="MBB5129284.1"/>
    <property type="molecule type" value="Genomic_DNA"/>
</dbReference>
<feature type="transmembrane region" description="Helical" evidence="10">
    <location>
        <begin position="395"/>
        <end position="421"/>
    </location>
</feature>
<dbReference type="SUPFAM" id="SSF103473">
    <property type="entry name" value="MFS general substrate transporter"/>
    <property type="match status" value="1"/>
</dbReference>
<dbReference type="GO" id="GO:0022857">
    <property type="term" value="F:transmembrane transporter activity"/>
    <property type="evidence" value="ECO:0007669"/>
    <property type="project" value="InterPro"/>
</dbReference>
<feature type="transmembrane region" description="Helical" evidence="10">
    <location>
        <begin position="330"/>
        <end position="348"/>
    </location>
</feature>
<keyword evidence="4" id="KW-1003">Cell membrane</keyword>
<protein>
    <submittedName>
        <fullName evidence="12">Sugar porter (SP) family MFS transporter</fullName>
    </submittedName>
</protein>
<evidence type="ECO:0000256" key="4">
    <source>
        <dbReference type="ARBA" id="ARBA00022475"/>
    </source>
</evidence>
<evidence type="ECO:0000313" key="13">
    <source>
        <dbReference type="Proteomes" id="UP000568022"/>
    </source>
</evidence>